<evidence type="ECO:0000259" key="2">
    <source>
        <dbReference type="Pfam" id="PF13088"/>
    </source>
</evidence>
<evidence type="ECO:0000313" key="4">
    <source>
        <dbReference type="Proteomes" id="UP001500729"/>
    </source>
</evidence>
<dbReference type="EMBL" id="BAAAGS010000013">
    <property type="protein sequence ID" value="GAA0524212.1"/>
    <property type="molecule type" value="Genomic_DNA"/>
</dbReference>
<reference evidence="4" key="1">
    <citation type="journal article" date="2019" name="Int. J. Syst. Evol. Microbiol.">
        <title>The Global Catalogue of Microorganisms (GCM) 10K type strain sequencing project: providing services to taxonomists for standard genome sequencing and annotation.</title>
        <authorList>
            <consortium name="The Broad Institute Genomics Platform"/>
            <consortium name="The Broad Institute Genome Sequencing Center for Infectious Disease"/>
            <person name="Wu L."/>
            <person name="Ma J."/>
        </authorList>
    </citation>
    <scope>NUCLEOTIDE SEQUENCE [LARGE SCALE GENOMIC DNA]</scope>
    <source>
        <strain evidence="4">JCM 10303</strain>
    </source>
</reference>
<protein>
    <submittedName>
        <fullName evidence="3">Exo-alpha-sialidase</fullName>
    </submittedName>
</protein>
<dbReference type="PANTHER" id="PTHR43752">
    <property type="entry name" value="BNR/ASP-BOX REPEAT FAMILY PROTEIN"/>
    <property type="match status" value="1"/>
</dbReference>
<name>A0ABP3MRS9_SACER</name>
<evidence type="ECO:0000313" key="3">
    <source>
        <dbReference type="EMBL" id="GAA0524212.1"/>
    </source>
</evidence>
<organism evidence="3 4">
    <name type="scientific">Saccharopolyspora erythraea</name>
    <name type="common">Streptomyces erythraeus</name>
    <dbReference type="NCBI Taxonomy" id="1836"/>
    <lineage>
        <taxon>Bacteria</taxon>
        <taxon>Bacillati</taxon>
        <taxon>Actinomycetota</taxon>
        <taxon>Actinomycetes</taxon>
        <taxon>Pseudonocardiales</taxon>
        <taxon>Pseudonocardiaceae</taxon>
        <taxon>Saccharopolyspora</taxon>
    </lineage>
</organism>
<sequence length="394" mass="42792">MTTALRTDGVVRPVPDDPHRREAFLPAPAVQSHAANLMPLPDGDLGCVWFSGTQEGVADIGVWFSRLAAGGDTWSEPVRLSDDQTRSEQNPVLFPAPGGELWLLHTAQHAGDQDTAEVRVRTSGDSGRTWGPVRTLVAATEAGGVFVRQPVVVLRSGRWLLPVFHCARPEFGKWVGDDDTSALLVSDDRGATWHHEEVPDSTGCVHMNVVELDDGSLLALFRSRWADAIHESRSHDGGRSWSAPVPTALPNNNSSIQCTRLRDGRLALVFNASSAADATERRTSLYDEIDDNGITGSPSTQGGPSRAFWGAPRAPLTLALSSDGGRTWPVRRDVETGDGYCMTNNSRDGLNRELSYPSVAQTADGVLHIAFTYHRRAVKHVRIDPDWASRGVAR</sequence>
<dbReference type="RefSeq" id="WP_009943576.1">
    <property type="nucleotide sequence ID" value="NZ_BAAAGS010000013.1"/>
</dbReference>
<dbReference type="InterPro" id="IPR011040">
    <property type="entry name" value="Sialidase"/>
</dbReference>
<feature type="region of interest" description="Disordered" evidence="1">
    <location>
        <begin position="289"/>
        <end position="308"/>
    </location>
</feature>
<accession>A0ABP3MRS9</accession>
<dbReference type="Pfam" id="PF13088">
    <property type="entry name" value="BNR_2"/>
    <property type="match status" value="1"/>
</dbReference>
<gene>
    <name evidence="3" type="ORF">GCM10009533_24370</name>
</gene>
<dbReference type="PANTHER" id="PTHR43752:SF2">
    <property type="entry name" value="BNR_ASP-BOX REPEAT FAMILY PROTEIN"/>
    <property type="match status" value="1"/>
</dbReference>
<comment type="caution">
    <text evidence="3">The sequence shown here is derived from an EMBL/GenBank/DDBJ whole genome shotgun (WGS) entry which is preliminary data.</text>
</comment>
<dbReference type="CDD" id="cd15482">
    <property type="entry name" value="Sialidase_non-viral"/>
    <property type="match status" value="1"/>
</dbReference>
<evidence type="ECO:0000256" key="1">
    <source>
        <dbReference type="SAM" id="MobiDB-lite"/>
    </source>
</evidence>
<proteinExistence type="predicted"/>
<feature type="domain" description="Sialidase" evidence="2">
    <location>
        <begin position="43"/>
        <end position="369"/>
    </location>
</feature>
<dbReference type="Gene3D" id="2.120.10.10">
    <property type="match status" value="1"/>
</dbReference>
<dbReference type="SUPFAM" id="SSF50939">
    <property type="entry name" value="Sialidases"/>
    <property type="match status" value="1"/>
</dbReference>
<dbReference type="Proteomes" id="UP001500729">
    <property type="component" value="Unassembled WGS sequence"/>
</dbReference>
<keyword evidence="4" id="KW-1185">Reference proteome</keyword>
<dbReference type="InterPro" id="IPR036278">
    <property type="entry name" value="Sialidase_sf"/>
</dbReference>
<feature type="compositionally biased region" description="Polar residues" evidence="1">
    <location>
        <begin position="294"/>
        <end position="303"/>
    </location>
</feature>